<dbReference type="InterPro" id="IPR019734">
    <property type="entry name" value="TPR_rpt"/>
</dbReference>
<evidence type="ECO:0000313" key="4">
    <source>
        <dbReference type="EMBL" id="BDA78014.1"/>
    </source>
</evidence>
<dbReference type="CDD" id="cd07302">
    <property type="entry name" value="CHD"/>
    <property type="match status" value="1"/>
</dbReference>
<dbReference type="InterPro" id="IPR029787">
    <property type="entry name" value="Nucleotide_cyclase"/>
</dbReference>
<dbReference type="PROSITE" id="PS50125">
    <property type="entry name" value="GUANYLATE_CYCLASE_2"/>
    <property type="match status" value="1"/>
</dbReference>
<feature type="transmembrane region" description="Helical" evidence="2">
    <location>
        <begin position="175"/>
        <end position="192"/>
    </location>
</feature>
<accession>A0ABN6KE77</accession>
<feature type="transmembrane region" description="Helical" evidence="2">
    <location>
        <begin position="299"/>
        <end position="319"/>
    </location>
</feature>
<feature type="transmembrane region" description="Helical" evidence="2">
    <location>
        <begin position="151"/>
        <end position="169"/>
    </location>
</feature>
<evidence type="ECO:0000256" key="1">
    <source>
        <dbReference type="PROSITE-ProRule" id="PRU00339"/>
    </source>
</evidence>
<keyword evidence="2" id="KW-1133">Transmembrane helix</keyword>
<dbReference type="RefSeq" id="WP_167837070.1">
    <property type="nucleotide sequence ID" value="NZ_AP025028.1"/>
</dbReference>
<dbReference type="InterPro" id="IPR001054">
    <property type="entry name" value="A/G_cyclase"/>
</dbReference>
<feature type="transmembrane region" description="Helical" evidence="2">
    <location>
        <begin position="273"/>
        <end position="293"/>
    </location>
</feature>
<dbReference type="PROSITE" id="PS50005">
    <property type="entry name" value="TPR"/>
    <property type="match status" value="1"/>
</dbReference>
<evidence type="ECO:0000313" key="5">
    <source>
        <dbReference type="Proteomes" id="UP000245263"/>
    </source>
</evidence>
<keyword evidence="5" id="KW-1185">Reference proteome</keyword>
<evidence type="ECO:0000256" key="2">
    <source>
        <dbReference type="SAM" id="Phobius"/>
    </source>
</evidence>
<dbReference type="Pfam" id="PF00211">
    <property type="entry name" value="Guanylate_cyc"/>
    <property type="match status" value="1"/>
</dbReference>
<dbReference type="SUPFAM" id="SSF55073">
    <property type="entry name" value="Nucleotide cyclase"/>
    <property type="match status" value="1"/>
</dbReference>
<feature type="domain" description="Guanylate cyclase" evidence="3">
    <location>
        <begin position="402"/>
        <end position="528"/>
    </location>
</feature>
<protein>
    <recommendedName>
        <fullName evidence="3">Guanylate cyclase domain-containing protein</fullName>
    </recommendedName>
</protein>
<dbReference type="InterPro" id="IPR011623">
    <property type="entry name" value="7TMR_DISM_rcpt_extracell_dom1"/>
</dbReference>
<dbReference type="Pfam" id="PF07695">
    <property type="entry name" value="7TMR-DISM_7TM"/>
    <property type="match status" value="1"/>
</dbReference>
<keyword evidence="2" id="KW-0812">Transmembrane</keyword>
<proteinExistence type="predicted"/>
<keyword evidence="2" id="KW-0472">Membrane</keyword>
<dbReference type="EMBL" id="AP025028">
    <property type="protein sequence ID" value="BDA78014.1"/>
    <property type="molecule type" value="Genomic_DNA"/>
</dbReference>
<sequence length="655" mass="74841">MSPEDFKKKESEKKKEIPHFKYIPSVWNGTLVDEKKIPGHGYATFRFKVLVNPDDVKELALKLSDQGHAYRMYLNGQQVLESGKVGRTKEEMKPEMKPAIFRFATTGPEMDFIFHVSNFHHRAGGLRYEIKLGAEDRILEERQTRYLIESFLYGGFFIIALYHFAIYSFRRKNPTTFYFGGFCITVMLYSAVTGERLLYHYLPDLFGWSTKYKIEFITISLMTSFFTAFFAELYHEDKSKLRYIINLVIGINLAFIVFTLFAEPVVFTEMLNLLDISRVMLSCYVIYGLFLSIKHKKEGSILFLMAILFVFVCGINDSLTGRSIINTPRILSYGLTSMILLQAIMLAKIFTNDFVTAETLTTSLSQTNRAYSRFVPTEFLNLLEKKSILDIHLGDHVQREMTVLFSDIRSYTAMSEKMSPSENFQFVNSYLNKIAPVIESNHGFIDKYIGDAIMGLFPGDADNAIQASISIQKEIGKYNLSRKDLGTNPLKVGIGLHTGNLILGTIGHNERMEGTVVSDSVNLASRIEGLTKYYGSNILISEDTFHSLKDPQKYHARLLDNVMVTGKETSIFVIEILDGYEKEDLDRFLSTKKDFEIGHILYKEKAFNASIDFFKKVLEANPIDSACAFYLKRAEFYDAHGAPPEWEGIEVFAEK</sequence>
<feature type="repeat" description="TPR" evidence="1">
    <location>
        <begin position="591"/>
        <end position="624"/>
    </location>
</feature>
<evidence type="ECO:0000259" key="3">
    <source>
        <dbReference type="PROSITE" id="PS50125"/>
    </source>
</evidence>
<feature type="transmembrane region" description="Helical" evidence="2">
    <location>
        <begin position="212"/>
        <end position="231"/>
    </location>
</feature>
<name>A0ABN6KE77_9LEPT</name>
<organism evidence="4 5">
    <name type="scientific">Leptospira kobayashii</name>
    <dbReference type="NCBI Taxonomy" id="1917830"/>
    <lineage>
        <taxon>Bacteria</taxon>
        <taxon>Pseudomonadati</taxon>
        <taxon>Spirochaetota</taxon>
        <taxon>Spirochaetia</taxon>
        <taxon>Leptospirales</taxon>
        <taxon>Leptospiraceae</taxon>
        <taxon>Leptospira</taxon>
    </lineage>
</organism>
<feature type="transmembrane region" description="Helical" evidence="2">
    <location>
        <begin position="243"/>
        <end position="261"/>
    </location>
</feature>
<keyword evidence="1" id="KW-0802">TPR repeat</keyword>
<dbReference type="Gene3D" id="3.30.70.1230">
    <property type="entry name" value="Nucleotide cyclase"/>
    <property type="match status" value="1"/>
</dbReference>
<gene>
    <name evidence="4" type="ORF">LPTSP3_g09440</name>
</gene>
<dbReference type="InterPro" id="IPR050697">
    <property type="entry name" value="Adenylyl/Guanylyl_Cyclase_3/4"/>
</dbReference>
<dbReference type="SMART" id="SM00044">
    <property type="entry name" value="CYCc"/>
    <property type="match status" value="1"/>
</dbReference>
<reference evidence="4 5" key="1">
    <citation type="submission" date="2021-08" db="EMBL/GenBank/DDBJ databases">
        <title>Complete genome sequence of Leptospira kobayashii strain E30.</title>
        <authorList>
            <person name="Nakao R."/>
            <person name="Nakamura S."/>
            <person name="Masuzawa T."/>
            <person name="Koizumi N."/>
        </authorList>
    </citation>
    <scope>NUCLEOTIDE SEQUENCE [LARGE SCALE GENOMIC DNA]</scope>
    <source>
        <strain evidence="4 5">E30</strain>
    </source>
</reference>
<dbReference type="Proteomes" id="UP000245263">
    <property type="component" value="Chromosome 1"/>
</dbReference>
<dbReference type="PANTHER" id="PTHR43081">
    <property type="entry name" value="ADENYLATE CYCLASE, TERMINAL-DIFFERENTIATION SPECIFIC-RELATED"/>
    <property type="match status" value="1"/>
</dbReference>
<dbReference type="PANTHER" id="PTHR43081:SF1">
    <property type="entry name" value="ADENYLATE CYCLASE, TERMINAL-DIFFERENTIATION SPECIFIC"/>
    <property type="match status" value="1"/>
</dbReference>